<dbReference type="Proteomes" id="UP000276215">
    <property type="component" value="Unassembled WGS sequence"/>
</dbReference>
<evidence type="ECO:0000313" key="3">
    <source>
        <dbReference type="Proteomes" id="UP000276215"/>
    </source>
</evidence>
<name>A0A3N4JEZ3_9PEZI</name>
<feature type="domain" description="DDE-1" evidence="1">
    <location>
        <begin position="4"/>
        <end position="61"/>
    </location>
</feature>
<evidence type="ECO:0000313" key="2">
    <source>
        <dbReference type="EMBL" id="RPA96835.1"/>
    </source>
</evidence>
<dbReference type="EMBL" id="ML120411">
    <property type="protein sequence ID" value="RPA96835.1"/>
    <property type="molecule type" value="Genomic_DNA"/>
</dbReference>
<gene>
    <name evidence="2" type="ORF">L873DRAFT_1693423</name>
</gene>
<dbReference type="AlphaFoldDB" id="A0A3N4JEZ3"/>
<protein>
    <recommendedName>
        <fullName evidence="1">DDE-1 domain-containing protein</fullName>
    </recommendedName>
</protein>
<proteinExistence type="predicted"/>
<organism evidence="2 3">
    <name type="scientific">Choiromyces venosus 120613-1</name>
    <dbReference type="NCBI Taxonomy" id="1336337"/>
    <lineage>
        <taxon>Eukaryota</taxon>
        <taxon>Fungi</taxon>
        <taxon>Dikarya</taxon>
        <taxon>Ascomycota</taxon>
        <taxon>Pezizomycotina</taxon>
        <taxon>Pezizomycetes</taxon>
        <taxon>Pezizales</taxon>
        <taxon>Tuberaceae</taxon>
        <taxon>Choiromyces</taxon>
    </lineage>
</organism>
<reference evidence="2 3" key="1">
    <citation type="journal article" date="2018" name="Nat. Ecol. Evol.">
        <title>Pezizomycetes genomes reveal the molecular basis of ectomycorrhizal truffle lifestyle.</title>
        <authorList>
            <person name="Murat C."/>
            <person name="Payen T."/>
            <person name="Noel B."/>
            <person name="Kuo A."/>
            <person name="Morin E."/>
            <person name="Chen J."/>
            <person name="Kohler A."/>
            <person name="Krizsan K."/>
            <person name="Balestrini R."/>
            <person name="Da Silva C."/>
            <person name="Montanini B."/>
            <person name="Hainaut M."/>
            <person name="Levati E."/>
            <person name="Barry K.W."/>
            <person name="Belfiori B."/>
            <person name="Cichocki N."/>
            <person name="Clum A."/>
            <person name="Dockter R.B."/>
            <person name="Fauchery L."/>
            <person name="Guy J."/>
            <person name="Iotti M."/>
            <person name="Le Tacon F."/>
            <person name="Lindquist E.A."/>
            <person name="Lipzen A."/>
            <person name="Malagnac F."/>
            <person name="Mello A."/>
            <person name="Molinier V."/>
            <person name="Miyauchi S."/>
            <person name="Poulain J."/>
            <person name="Riccioni C."/>
            <person name="Rubini A."/>
            <person name="Sitrit Y."/>
            <person name="Splivallo R."/>
            <person name="Traeger S."/>
            <person name="Wang M."/>
            <person name="Zifcakova L."/>
            <person name="Wipf D."/>
            <person name="Zambonelli A."/>
            <person name="Paolocci F."/>
            <person name="Nowrousian M."/>
            <person name="Ottonello S."/>
            <person name="Baldrian P."/>
            <person name="Spatafora J.W."/>
            <person name="Henrissat B."/>
            <person name="Nagy L.G."/>
            <person name="Aury J.M."/>
            <person name="Wincker P."/>
            <person name="Grigoriev I.V."/>
            <person name="Bonfante P."/>
            <person name="Martin F.M."/>
        </authorList>
    </citation>
    <scope>NUCLEOTIDE SEQUENCE [LARGE SCALE GENOMIC DNA]</scope>
    <source>
        <strain evidence="2 3">120613-1</strain>
    </source>
</reference>
<dbReference type="OrthoDB" id="2917041at2759"/>
<evidence type="ECO:0000259" key="1">
    <source>
        <dbReference type="Pfam" id="PF03184"/>
    </source>
</evidence>
<feature type="non-terminal residue" evidence="2">
    <location>
        <position position="1"/>
    </location>
</feature>
<sequence length="62" mass="7309">EFATVIEGIWADRTVLNPTIILRAEEFIVEWFKNFKGIPKDIMFSCSHNGWTDEKMAKEYLE</sequence>
<dbReference type="InterPro" id="IPR004875">
    <property type="entry name" value="DDE_SF_endonuclease_dom"/>
</dbReference>
<accession>A0A3N4JEZ3</accession>
<dbReference type="GO" id="GO:0003676">
    <property type="term" value="F:nucleic acid binding"/>
    <property type="evidence" value="ECO:0007669"/>
    <property type="project" value="InterPro"/>
</dbReference>
<keyword evidence="3" id="KW-1185">Reference proteome</keyword>
<dbReference type="Pfam" id="PF03184">
    <property type="entry name" value="DDE_1"/>
    <property type="match status" value="1"/>
</dbReference>